<sequence>MSSASSSVRRIAATVLAAGAVVGAAALPAAAHDGHHQRPRVEISRVQADSPGRDDHSNRSLNNEWVEITNTTRDAINLRGWTLRDDDGNRYRFDNVRIASRATIRIHTGNGRDTRTDLFQDRREYVWGNRADTATLRDDRGRTVDTESWGRRHH</sequence>
<dbReference type="InterPro" id="IPR036415">
    <property type="entry name" value="Lamin_tail_dom_sf"/>
</dbReference>
<dbReference type="EMBL" id="CP108058">
    <property type="protein sequence ID" value="WUO51482.1"/>
    <property type="molecule type" value="Genomic_DNA"/>
</dbReference>
<proteinExistence type="predicted"/>
<feature type="chain" id="PRO_5045034472" evidence="2">
    <location>
        <begin position="32"/>
        <end position="154"/>
    </location>
</feature>
<dbReference type="Proteomes" id="UP001432075">
    <property type="component" value="Chromosome"/>
</dbReference>
<evidence type="ECO:0000313" key="6">
    <source>
        <dbReference type="Proteomes" id="UP001432075"/>
    </source>
</evidence>
<evidence type="ECO:0000256" key="2">
    <source>
        <dbReference type="SAM" id="SignalP"/>
    </source>
</evidence>
<feature type="region of interest" description="Disordered" evidence="1">
    <location>
        <begin position="30"/>
        <end position="62"/>
    </location>
</feature>
<feature type="domain" description="LTD" evidence="3">
    <location>
        <begin position="32"/>
        <end position="151"/>
    </location>
</feature>
<dbReference type="Pfam" id="PF00932">
    <property type="entry name" value="LTD"/>
    <property type="match status" value="1"/>
</dbReference>
<accession>A0ABZ1RZN3</accession>
<evidence type="ECO:0000259" key="3">
    <source>
        <dbReference type="PROSITE" id="PS51841"/>
    </source>
</evidence>
<evidence type="ECO:0000256" key="1">
    <source>
        <dbReference type="SAM" id="MobiDB-lite"/>
    </source>
</evidence>
<keyword evidence="2" id="KW-0732">Signal</keyword>
<dbReference type="InterPro" id="IPR001322">
    <property type="entry name" value="Lamin_tail_dom"/>
</dbReference>
<dbReference type="Gene3D" id="2.60.40.1260">
    <property type="entry name" value="Lamin Tail domain"/>
    <property type="match status" value="1"/>
</dbReference>
<dbReference type="GeneID" id="91413769"/>
<dbReference type="RefSeq" id="WP_037796643.1">
    <property type="nucleotide sequence ID" value="NZ_BMVE01000009.1"/>
</dbReference>
<gene>
    <name evidence="4" type="ORF">OHU17_01310</name>
    <name evidence="5" type="ORF">OHU17_37165</name>
</gene>
<reference evidence="5" key="1">
    <citation type="submission" date="2022-10" db="EMBL/GenBank/DDBJ databases">
        <title>The complete genomes of actinobacterial strains from the NBC collection.</title>
        <authorList>
            <person name="Joergensen T.S."/>
            <person name="Alvarez Arevalo M."/>
            <person name="Sterndorff E.B."/>
            <person name="Faurdal D."/>
            <person name="Vuksanovic O."/>
            <person name="Mourched A.-S."/>
            <person name="Charusanti P."/>
            <person name="Shaw S."/>
            <person name="Blin K."/>
            <person name="Weber T."/>
        </authorList>
    </citation>
    <scope>NUCLEOTIDE SEQUENCE</scope>
    <source>
        <strain evidence="5">NBC_00283</strain>
        <plasmid evidence="5">unnamed1</plasmid>
    </source>
</reference>
<dbReference type="Proteomes" id="UP001432075">
    <property type="component" value="Plasmid unnamed1"/>
</dbReference>
<dbReference type="PROSITE" id="PS51841">
    <property type="entry name" value="LTD"/>
    <property type="match status" value="1"/>
</dbReference>
<dbReference type="SUPFAM" id="SSF74853">
    <property type="entry name" value="Lamin A/C globular tail domain"/>
    <property type="match status" value="1"/>
</dbReference>
<name>A0ABZ1RZN3_9ACTN</name>
<protein>
    <submittedName>
        <fullName evidence="5">Lamin tail domain-containing protein</fullName>
    </submittedName>
</protein>
<organism evidence="5 6">
    <name type="scientific">Streptomyces goshikiensis</name>
    <dbReference type="NCBI Taxonomy" id="1942"/>
    <lineage>
        <taxon>Bacteria</taxon>
        <taxon>Bacillati</taxon>
        <taxon>Actinomycetota</taxon>
        <taxon>Actinomycetes</taxon>
        <taxon>Kitasatosporales</taxon>
        <taxon>Streptomycetaceae</taxon>
        <taxon>Streptomyces</taxon>
    </lineage>
</organism>
<feature type="signal peptide" evidence="2">
    <location>
        <begin position="1"/>
        <end position="31"/>
    </location>
</feature>
<dbReference type="EMBL" id="CP108057">
    <property type="protein sequence ID" value="WUO44546.1"/>
    <property type="molecule type" value="Genomic_DNA"/>
</dbReference>
<feature type="compositionally biased region" description="Basic and acidic residues" evidence="1">
    <location>
        <begin position="32"/>
        <end position="43"/>
    </location>
</feature>
<keyword evidence="6" id="KW-1185">Reference proteome</keyword>
<keyword evidence="5" id="KW-0614">Plasmid</keyword>
<geneLocation type="plasmid" evidence="5 6">
    <name>unnamed1</name>
</geneLocation>
<evidence type="ECO:0000313" key="4">
    <source>
        <dbReference type="EMBL" id="WUO44546.1"/>
    </source>
</evidence>
<evidence type="ECO:0000313" key="5">
    <source>
        <dbReference type="EMBL" id="WUO51482.1"/>
    </source>
</evidence>